<proteinExistence type="predicted"/>
<dbReference type="SUPFAM" id="SSF46689">
    <property type="entry name" value="Homeodomain-like"/>
    <property type="match status" value="2"/>
</dbReference>
<evidence type="ECO:0000313" key="6">
    <source>
        <dbReference type="Proteomes" id="UP001178662"/>
    </source>
</evidence>
<dbReference type="SMART" id="SM00342">
    <property type="entry name" value="HTH_ARAC"/>
    <property type="match status" value="1"/>
</dbReference>
<dbReference type="EMBL" id="CP119317">
    <property type="protein sequence ID" value="WEK53661.1"/>
    <property type="molecule type" value="Genomic_DNA"/>
</dbReference>
<organism evidence="5 6">
    <name type="scientific">Candidatus Cohnella colombiensis</name>
    <dbReference type="NCBI Taxonomy" id="3121368"/>
    <lineage>
        <taxon>Bacteria</taxon>
        <taxon>Bacillati</taxon>
        <taxon>Bacillota</taxon>
        <taxon>Bacilli</taxon>
        <taxon>Bacillales</taxon>
        <taxon>Paenibacillaceae</taxon>
        <taxon>Cohnella</taxon>
    </lineage>
</organism>
<evidence type="ECO:0000256" key="1">
    <source>
        <dbReference type="ARBA" id="ARBA00023015"/>
    </source>
</evidence>
<sequence>MTQTYVSIMMKHLEQMQIEVLDSGEKHFGRNAGIQKEWNLECNRLFFVEDGEGKLILQDGEIDLMPGKMVIMLSGIVHRVSVEPGKILELKWCHYRQSYEDRELFRSLQLPNNFLVPDLEVVSGLFDRVIMLQQYPQLTSQLRVKSVMLELLSIYLEQITIHATEDCPTQDLQKIDAVIRYIDDHISDNITVEDLAKQAYLHPNYFIAMFKNILGYSPIQYVIHRRIETAKSLLARPDCNVSKVANQVGMQIYHFSRMFKSHTGMTPSRYRRMRVASMAEDA</sequence>
<dbReference type="InterPro" id="IPR018060">
    <property type="entry name" value="HTH_AraC"/>
</dbReference>
<reference evidence="5" key="1">
    <citation type="submission" date="2023-03" db="EMBL/GenBank/DDBJ databases">
        <title>Andean soil-derived lignocellulolytic bacterial consortium as a source of novel taxa and putative plastic-active enzymes.</title>
        <authorList>
            <person name="Diaz-Garcia L."/>
            <person name="Chuvochina M."/>
            <person name="Feuerriegel G."/>
            <person name="Bunk B."/>
            <person name="Sproer C."/>
            <person name="Streit W.R."/>
            <person name="Rodriguez L.M."/>
            <person name="Overmann J."/>
            <person name="Jimenez D.J."/>
        </authorList>
    </citation>
    <scope>NUCLEOTIDE SEQUENCE</scope>
    <source>
        <strain evidence="5">MAG 2441</strain>
    </source>
</reference>
<evidence type="ECO:0000256" key="2">
    <source>
        <dbReference type="ARBA" id="ARBA00023125"/>
    </source>
</evidence>
<dbReference type="Proteomes" id="UP001178662">
    <property type="component" value="Chromosome"/>
</dbReference>
<keyword evidence="2" id="KW-0238">DNA-binding</keyword>
<dbReference type="PROSITE" id="PS00041">
    <property type="entry name" value="HTH_ARAC_FAMILY_1"/>
    <property type="match status" value="1"/>
</dbReference>
<keyword evidence="6" id="KW-1185">Reference proteome</keyword>
<dbReference type="GO" id="GO:0003700">
    <property type="term" value="F:DNA-binding transcription factor activity"/>
    <property type="evidence" value="ECO:0007669"/>
    <property type="project" value="InterPro"/>
</dbReference>
<name>A0AA95JB59_9BACL</name>
<dbReference type="InterPro" id="IPR009057">
    <property type="entry name" value="Homeodomain-like_sf"/>
</dbReference>
<dbReference type="SUPFAM" id="SSF51215">
    <property type="entry name" value="Regulatory protein AraC"/>
    <property type="match status" value="1"/>
</dbReference>
<dbReference type="PANTHER" id="PTHR43280:SF2">
    <property type="entry name" value="HTH-TYPE TRANSCRIPTIONAL REGULATOR EXSA"/>
    <property type="match status" value="1"/>
</dbReference>
<feature type="domain" description="HTH araC/xylS-type" evidence="4">
    <location>
        <begin position="176"/>
        <end position="273"/>
    </location>
</feature>
<dbReference type="PROSITE" id="PS01124">
    <property type="entry name" value="HTH_ARAC_FAMILY_2"/>
    <property type="match status" value="1"/>
</dbReference>
<accession>A0AA95JB59</accession>
<evidence type="ECO:0000256" key="3">
    <source>
        <dbReference type="ARBA" id="ARBA00023163"/>
    </source>
</evidence>
<dbReference type="InterPro" id="IPR037923">
    <property type="entry name" value="HTH-like"/>
</dbReference>
<dbReference type="AlphaFoldDB" id="A0AA95JB59"/>
<gene>
    <name evidence="5" type="ORF">P0Y55_13895</name>
</gene>
<dbReference type="InterPro" id="IPR003313">
    <property type="entry name" value="AraC-bd"/>
</dbReference>
<dbReference type="Gene3D" id="1.10.10.60">
    <property type="entry name" value="Homeodomain-like"/>
    <property type="match status" value="2"/>
</dbReference>
<dbReference type="GO" id="GO:0043565">
    <property type="term" value="F:sequence-specific DNA binding"/>
    <property type="evidence" value="ECO:0007669"/>
    <property type="project" value="InterPro"/>
</dbReference>
<keyword evidence="1" id="KW-0805">Transcription regulation</keyword>
<keyword evidence="3" id="KW-0804">Transcription</keyword>
<evidence type="ECO:0000259" key="4">
    <source>
        <dbReference type="PROSITE" id="PS01124"/>
    </source>
</evidence>
<protein>
    <submittedName>
        <fullName evidence="5">AraC family transcriptional regulator</fullName>
    </submittedName>
</protein>
<dbReference type="PANTHER" id="PTHR43280">
    <property type="entry name" value="ARAC-FAMILY TRANSCRIPTIONAL REGULATOR"/>
    <property type="match status" value="1"/>
</dbReference>
<dbReference type="Pfam" id="PF12833">
    <property type="entry name" value="HTH_18"/>
    <property type="match status" value="1"/>
</dbReference>
<dbReference type="Pfam" id="PF02311">
    <property type="entry name" value="AraC_binding"/>
    <property type="match status" value="1"/>
</dbReference>
<evidence type="ECO:0000313" key="5">
    <source>
        <dbReference type="EMBL" id="WEK53661.1"/>
    </source>
</evidence>
<dbReference type="InterPro" id="IPR018062">
    <property type="entry name" value="HTH_AraC-typ_CS"/>
</dbReference>